<dbReference type="Proteomes" id="UP000799770">
    <property type="component" value="Unassembled WGS sequence"/>
</dbReference>
<reference evidence="2" key="1">
    <citation type="journal article" date="2020" name="Stud. Mycol.">
        <title>101 Dothideomycetes genomes: a test case for predicting lifestyles and emergence of pathogens.</title>
        <authorList>
            <person name="Haridas S."/>
            <person name="Albert R."/>
            <person name="Binder M."/>
            <person name="Bloem J."/>
            <person name="Labutti K."/>
            <person name="Salamov A."/>
            <person name="Andreopoulos B."/>
            <person name="Baker S."/>
            <person name="Barry K."/>
            <person name="Bills G."/>
            <person name="Bluhm B."/>
            <person name="Cannon C."/>
            <person name="Castanera R."/>
            <person name="Culley D."/>
            <person name="Daum C."/>
            <person name="Ezra D."/>
            <person name="Gonzalez J."/>
            <person name="Henrissat B."/>
            <person name="Kuo A."/>
            <person name="Liang C."/>
            <person name="Lipzen A."/>
            <person name="Lutzoni F."/>
            <person name="Magnuson J."/>
            <person name="Mondo S."/>
            <person name="Nolan M."/>
            <person name="Ohm R."/>
            <person name="Pangilinan J."/>
            <person name="Park H.-J."/>
            <person name="Ramirez L."/>
            <person name="Alfaro M."/>
            <person name="Sun H."/>
            <person name="Tritt A."/>
            <person name="Yoshinaga Y."/>
            <person name="Zwiers L.-H."/>
            <person name="Turgeon B."/>
            <person name="Goodwin S."/>
            <person name="Spatafora J."/>
            <person name="Crous P."/>
            <person name="Grigoriev I."/>
        </authorList>
    </citation>
    <scope>NUCLEOTIDE SEQUENCE</scope>
    <source>
        <strain evidence="2">CBS 627.86</strain>
    </source>
</reference>
<dbReference type="AlphaFoldDB" id="A0A6A5ZTP6"/>
<feature type="compositionally biased region" description="Acidic residues" evidence="1">
    <location>
        <begin position="113"/>
        <end position="124"/>
    </location>
</feature>
<protein>
    <submittedName>
        <fullName evidence="2">Uncharacterized protein</fullName>
    </submittedName>
</protein>
<organism evidence="2 3">
    <name type="scientific">Lophiotrema nucula</name>
    <dbReference type="NCBI Taxonomy" id="690887"/>
    <lineage>
        <taxon>Eukaryota</taxon>
        <taxon>Fungi</taxon>
        <taxon>Dikarya</taxon>
        <taxon>Ascomycota</taxon>
        <taxon>Pezizomycotina</taxon>
        <taxon>Dothideomycetes</taxon>
        <taxon>Pleosporomycetidae</taxon>
        <taxon>Pleosporales</taxon>
        <taxon>Lophiotremataceae</taxon>
        <taxon>Lophiotrema</taxon>
    </lineage>
</organism>
<feature type="region of interest" description="Disordered" evidence="1">
    <location>
        <begin position="76"/>
        <end position="124"/>
    </location>
</feature>
<feature type="region of interest" description="Disordered" evidence="1">
    <location>
        <begin position="1"/>
        <end position="29"/>
    </location>
</feature>
<sequence>KNHCDAYKSERDEYMSERDQYKSERDEYKTKLDEAEETVKLLKQRNLPKIAAELQDRVKQQDEVIAKLQSQVAPDTSEQLAKNVDSLKLDDSMGGGRRMARPRNKGKSKAEVDVMEGVEMEDDA</sequence>
<gene>
    <name evidence="2" type="ORF">BDV96DRAFT_561942</name>
</gene>
<feature type="compositionally biased region" description="Basic residues" evidence="1">
    <location>
        <begin position="98"/>
        <end position="107"/>
    </location>
</feature>
<evidence type="ECO:0000313" key="3">
    <source>
        <dbReference type="Proteomes" id="UP000799770"/>
    </source>
</evidence>
<feature type="non-terminal residue" evidence="2">
    <location>
        <position position="1"/>
    </location>
</feature>
<dbReference type="EMBL" id="ML977310">
    <property type="protein sequence ID" value="KAF2123082.1"/>
    <property type="molecule type" value="Genomic_DNA"/>
</dbReference>
<evidence type="ECO:0000256" key="1">
    <source>
        <dbReference type="SAM" id="MobiDB-lite"/>
    </source>
</evidence>
<name>A0A6A5ZTP6_9PLEO</name>
<evidence type="ECO:0000313" key="2">
    <source>
        <dbReference type="EMBL" id="KAF2123082.1"/>
    </source>
</evidence>
<accession>A0A6A5ZTP6</accession>
<keyword evidence="3" id="KW-1185">Reference proteome</keyword>
<proteinExistence type="predicted"/>